<comment type="caution">
    <text evidence="1">The sequence shown here is derived from an EMBL/GenBank/DDBJ whole genome shotgun (WGS) entry which is preliminary data.</text>
</comment>
<reference evidence="1 2" key="2">
    <citation type="journal article" date="2022" name="Mol. Ecol. Resour.">
        <title>The genomes of chicory, endive, great burdock and yacon provide insights into Asteraceae paleo-polyploidization history and plant inulin production.</title>
        <authorList>
            <person name="Fan W."/>
            <person name="Wang S."/>
            <person name="Wang H."/>
            <person name="Wang A."/>
            <person name="Jiang F."/>
            <person name="Liu H."/>
            <person name="Zhao H."/>
            <person name="Xu D."/>
            <person name="Zhang Y."/>
        </authorList>
    </citation>
    <scope>NUCLEOTIDE SEQUENCE [LARGE SCALE GENOMIC DNA]</scope>
    <source>
        <strain evidence="2">cv. Yunnan</strain>
        <tissue evidence="1">Leaves</tissue>
    </source>
</reference>
<proteinExistence type="predicted"/>
<gene>
    <name evidence="1" type="ORF">L1987_74419</name>
</gene>
<keyword evidence="2" id="KW-1185">Reference proteome</keyword>
<evidence type="ECO:0000313" key="1">
    <source>
        <dbReference type="EMBL" id="KAI3704204.1"/>
    </source>
</evidence>
<sequence>MLADQHVDTEDIDHHTPSKNINGNTTDIYLTGEGSNTAEVFVSPNGSRHWIPIVPVEYLPVLATTFEKWEDAVNMYEKYTEIAGFSIRLGAMKKRAR</sequence>
<reference evidence="2" key="1">
    <citation type="journal article" date="2022" name="Mol. Ecol. Resour.">
        <title>The genomes of chicory, endive, great burdock and yacon provide insights into Asteraceae palaeo-polyploidization history and plant inulin production.</title>
        <authorList>
            <person name="Fan W."/>
            <person name="Wang S."/>
            <person name="Wang H."/>
            <person name="Wang A."/>
            <person name="Jiang F."/>
            <person name="Liu H."/>
            <person name="Zhao H."/>
            <person name="Xu D."/>
            <person name="Zhang Y."/>
        </authorList>
    </citation>
    <scope>NUCLEOTIDE SEQUENCE [LARGE SCALE GENOMIC DNA]</scope>
    <source>
        <strain evidence="2">cv. Yunnan</strain>
    </source>
</reference>
<name>A0ACB9A1W9_9ASTR</name>
<evidence type="ECO:0000313" key="2">
    <source>
        <dbReference type="Proteomes" id="UP001056120"/>
    </source>
</evidence>
<organism evidence="1 2">
    <name type="scientific">Smallanthus sonchifolius</name>
    <dbReference type="NCBI Taxonomy" id="185202"/>
    <lineage>
        <taxon>Eukaryota</taxon>
        <taxon>Viridiplantae</taxon>
        <taxon>Streptophyta</taxon>
        <taxon>Embryophyta</taxon>
        <taxon>Tracheophyta</taxon>
        <taxon>Spermatophyta</taxon>
        <taxon>Magnoliopsida</taxon>
        <taxon>eudicotyledons</taxon>
        <taxon>Gunneridae</taxon>
        <taxon>Pentapetalae</taxon>
        <taxon>asterids</taxon>
        <taxon>campanulids</taxon>
        <taxon>Asterales</taxon>
        <taxon>Asteraceae</taxon>
        <taxon>Asteroideae</taxon>
        <taxon>Heliantheae alliance</taxon>
        <taxon>Millerieae</taxon>
        <taxon>Smallanthus</taxon>
    </lineage>
</organism>
<dbReference type="EMBL" id="CM042042">
    <property type="protein sequence ID" value="KAI3704204.1"/>
    <property type="molecule type" value="Genomic_DNA"/>
</dbReference>
<dbReference type="Proteomes" id="UP001056120">
    <property type="component" value="Linkage Group LG25"/>
</dbReference>
<accession>A0ACB9A1W9</accession>
<protein>
    <submittedName>
        <fullName evidence="1">Uncharacterized protein</fullName>
    </submittedName>
</protein>